<dbReference type="AlphaFoldDB" id="A0A7Y0LEH1"/>
<evidence type="ECO:0000256" key="1">
    <source>
        <dbReference type="SAM" id="Phobius"/>
    </source>
</evidence>
<dbReference type="EMBL" id="JABBXH010000005">
    <property type="protein sequence ID" value="NMP32951.1"/>
    <property type="molecule type" value="Genomic_DNA"/>
</dbReference>
<organism evidence="2 3">
    <name type="scientific">Thalassotalea algicola</name>
    <dbReference type="NCBI Taxonomy" id="2716224"/>
    <lineage>
        <taxon>Bacteria</taxon>
        <taxon>Pseudomonadati</taxon>
        <taxon>Pseudomonadota</taxon>
        <taxon>Gammaproteobacteria</taxon>
        <taxon>Alteromonadales</taxon>
        <taxon>Colwelliaceae</taxon>
        <taxon>Thalassotalea</taxon>
    </lineage>
</organism>
<keyword evidence="1" id="KW-0472">Membrane</keyword>
<keyword evidence="1" id="KW-1133">Transmembrane helix</keyword>
<name>A0A7Y0LEH1_9GAMM</name>
<comment type="caution">
    <text evidence="2">The sequence shown here is derived from an EMBL/GenBank/DDBJ whole genome shotgun (WGS) entry which is preliminary data.</text>
</comment>
<accession>A0A7Y0LEH1</accession>
<evidence type="ECO:0000313" key="3">
    <source>
        <dbReference type="Proteomes" id="UP000568664"/>
    </source>
</evidence>
<evidence type="ECO:0000313" key="2">
    <source>
        <dbReference type="EMBL" id="NMP32951.1"/>
    </source>
</evidence>
<keyword evidence="3" id="KW-1185">Reference proteome</keyword>
<protein>
    <submittedName>
        <fullName evidence="2">Uncharacterized protein</fullName>
    </submittedName>
</protein>
<sequence>MSVIKSQFELAKSPLGLVVFSIVVLSITYDLLSRVIVVEEYMKQKANSVSLNVVSDGRVKLEQQITQINSEYEQYWRNDVLQANTAEQDSSTEEPANQESGWVSVGDGEIRIKAILSETLGESNKKLKIAVIKIRDKASQTSVIKNYRENDIILGHKLMIEGNTRVVLINTDDNSKKAFEMYKTKKTN</sequence>
<gene>
    <name evidence="2" type="ORF">HII17_15440</name>
</gene>
<keyword evidence="1" id="KW-0812">Transmembrane</keyword>
<proteinExistence type="predicted"/>
<reference evidence="2 3" key="1">
    <citation type="submission" date="2020-04" db="EMBL/GenBank/DDBJ databases">
        <title>Thalassotalea sp. M1531, isolated from the surface of marine red alga.</title>
        <authorList>
            <person name="Pang L."/>
            <person name="Lu D.-C."/>
        </authorList>
    </citation>
    <scope>NUCLEOTIDE SEQUENCE [LARGE SCALE GENOMIC DNA]</scope>
    <source>
        <strain evidence="2 3">M1531</strain>
    </source>
</reference>
<dbReference type="RefSeq" id="WP_169076269.1">
    <property type="nucleotide sequence ID" value="NZ_JABBXH010000005.1"/>
</dbReference>
<dbReference type="Proteomes" id="UP000568664">
    <property type="component" value="Unassembled WGS sequence"/>
</dbReference>
<feature type="transmembrane region" description="Helical" evidence="1">
    <location>
        <begin position="15"/>
        <end position="37"/>
    </location>
</feature>